<organism evidence="1 2">
    <name type="scientific">Streptococcus mitis</name>
    <dbReference type="NCBI Taxonomy" id="28037"/>
    <lineage>
        <taxon>Bacteria</taxon>
        <taxon>Bacillati</taxon>
        <taxon>Bacillota</taxon>
        <taxon>Bacilli</taxon>
        <taxon>Lactobacillales</taxon>
        <taxon>Streptococcaceae</taxon>
        <taxon>Streptococcus</taxon>
        <taxon>Streptococcus mitis group</taxon>
    </lineage>
</organism>
<evidence type="ECO:0000313" key="1">
    <source>
        <dbReference type="EMBL" id="KEQ35033.1"/>
    </source>
</evidence>
<comment type="caution">
    <text evidence="1">The sequence shown here is derived from an EMBL/GenBank/DDBJ whole genome shotgun (WGS) entry which is preliminary data.</text>
</comment>
<sequence>MQIQLINYNGRNENDYSVTECNSFGHAHSLDSYDLNIIDLTSSSIWLNHSSITDFETLNCDNDFQTLLTSVRHSFKTKFLYILPPNIRFKTEYTSPIRGTGKEFLAREQLKDIIKYLVYNLEKVIPIDIDLYYEKTHTNLSGIRLSADFYLNSEMGENYYDGYNLPEDMVYSDGSEKLVFVSHGKYSLTTLQAKNNDELSVLVQSVLMDETEEEAPDWFQELHFFDDIKQNEAIQIENKKIEESNDKIKISKEIIRENKRFESILFKSGSELEVILTEMLEIMCDVQSEFEDRKNEDYSFEKNGIHYIFEFKGLTKDVKKSNISQLVTHGHIYEETKEVVPDVIKKIIIVNRFKDIKPEERLPVSNNVIEVACNAANNVLIIDSLIFLKMFEQFKTGKLSSEDILSRFREVSLCELDR</sequence>
<dbReference type="EMBL" id="JPFU01000013">
    <property type="protein sequence ID" value="KEQ35033.1"/>
    <property type="molecule type" value="Genomic_DNA"/>
</dbReference>
<accession>A0A081PWG0</accession>
<protein>
    <submittedName>
        <fullName evidence="1">Uncharacterized protein</fullName>
    </submittedName>
</protein>
<gene>
    <name evidence="1" type="ORF">SK629_1663</name>
</gene>
<proteinExistence type="predicted"/>
<name>A0A081PWG0_STRMT</name>
<dbReference type="OrthoDB" id="2233287at2"/>
<dbReference type="Proteomes" id="UP000028090">
    <property type="component" value="Unassembled WGS sequence"/>
</dbReference>
<dbReference type="AlphaFoldDB" id="A0A081PWG0"/>
<evidence type="ECO:0000313" key="2">
    <source>
        <dbReference type="Proteomes" id="UP000028090"/>
    </source>
</evidence>
<dbReference type="RefSeq" id="WP_042901404.1">
    <property type="nucleotide sequence ID" value="NZ_JPFU01000013.1"/>
</dbReference>
<dbReference type="PATRIC" id="fig|28037.95.peg.1594"/>
<reference evidence="1 2" key="1">
    <citation type="submission" date="2014-05" db="EMBL/GenBank/DDBJ databases">
        <authorList>
            <person name="Daugherty S.C."/>
            <person name="Tallon L.J."/>
            <person name="Sadzewicz L."/>
            <person name="Kilian M."/>
            <person name="Tettelin H."/>
        </authorList>
    </citation>
    <scope>NUCLEOTIDE SEQUENCE [LARGE SCALE GENOMIC DNA]</scope>
    <source>
        <strain evidence="1 2">SK629</strain>
    </source>
</reference>